<dbReference type="PANTHER" id="PTHR35333:SF3">
    <property type="entry name" value="BETA-LACTAMASE-TYPE TRANSPEPTIDASE FOLD CONTAINING PROTEIN"/>
    <property type="match status" value="1"/>
</dbReference>
<evidence type="ECO:0000313" key="3">
    <source>
        <dbReference type="Proteomes" id="UP000553209"/>
    </source>
</evidence>
<dbReference type="EMBL" id="JAAXPG010000016">
    <property type="protein sequence ID" value="NKY99519.1"/>
    <property type="molecule type" value="Genomic_DNA"/>
</dbReference>
<dbReference type="Gene3D" id="3.40.710.10">
    <property type="entry name" value="DD-peptidase/beta-lactamase superfamily"/>
    <property type="match status" value="1"/>
</dbReference>
<dbReference type="GO" id="GO:0046677">
    <property type="term" value="P:response to antibiotic"/>
    <property type="evidence" value="ECO:0007669"/>
    <property type="project" value="InterPro"/>
</dbReference>
<organism evidence="2 3">
    <name type="scientific">Nocardiopsis alborubida</name>
    <dbReference type="NCBI Taxonomy" id="146802"/>
    <lineage>
        <taxon>Bacteria</taxon>
        <taxon>Bacillati</taxon>
        <taxon>Actinomycetota</taxon>
        <taxon>Actinomycetes</taxon>
        <taxon>Streptosporangiales</taxon>
        <taxon>Nocardiopsidaceae</taxon>
        <taxon>Nocardiopsis</taxon>
    </lineage>
</organism>
<dbReference type="Proteomes" id="UP000553209">
    <property type="component" value="Unassembled WGS sequence"/>
</dbReference>
<dbReference type="InterPro" id="IPR012338">
    <property type="entry name" value="Beta-lactam/transpept-like"/>
</dbReference>
<comment type="caution">
    <text evidence="2">The sequence shown here is derived from an EMBL/GenBank/DDBJ whole genome shotgun (WGS) entry which is preliminary data.</text>
</comment>
<protein>
    <submittedName>
        <fullName evidence="2">Serine hydrolase</fullName>
    </submittedName>
</protein>
<accession>A0A7X6RR68</accession>
<dbReference type="InterPro" id="IPR045155">
    <property type="entry name" value="Beta-lactam_cat"/>
</dbReference>
<dbReference type="SUPFAM" id="SSF56601">
    <property type="entry name" value="beta-lactamase/transpeptidase-like"/>
    <property type="match status" value="1"/>
</dbReference>
<evidence type="ECO:0000313" key="2">
    <source>
        <dbReference type="EMBL" id="NKY99519.1"/>
    </source>
</evidence>
<dbReference type="RefSeq" id="WP_061083591.1">
    <property type="nucleotide sequence ID" value="NZ_JAAXPG010000016.1"/>
</dbReference>
<dbReference type="Pfam" id="PF13354">
    <property type="entry name" value="Beta-lactamase2"/>
    <property type="match status" value="1"/>
</dbReference>
<keyword evidence="3" id="KW-1185">Reference proteome</keyword>
<feature type="domain" description="Beta-lactamase class A catalytic" evidence="1">
    <location>
        <begin position="22"/>
        <end position="270"/>
    </location>
</feature>
<sequence>MSATALVRDLRRELDEGGLRGSFLVRDLGTGEELGIEPDLEFSTASLVKVPLAVATLERIRAGEIDGAEQILVQPGRITTPGPTGMSRFRHPARVSVEDLLYLSMCLSDNTATDALFELTPPERVAASLRAAGLRGITVRHTMRGLSDTPADRLGPEGAHLAHSLAIGEGTAGRGHRIEQLDVTRASSGAARAFADLLEALWRPRAIDPDVAARVRELMGDNLLRHRLAPDFTSDLSRWSSKTGTLLNLRHEIGVVEHADGQAFAVAVLTESRVPAYHQPGAEALMARVARSLRDHLRAGAR</sequence>
<reference evidence="2 3" key="1">
    <citation type="submission" date="2020-04" db="EMBL/GenBank/DDBJ databases">
        <title>MicrobeNet Type strains.</title>
        <authorList>
            <person name="Nicholson A.C."/>
        </authorList>
    </citation>
    <scope>NUCLEOTIDE SEQUENCE [LARGE SCALE GENOMIC DNA]</scope>
    <source>
        <strain evidence="2 3">ATCC 23612</strain>
    </source>
</reference>
<dbReference type="GO" id="GO:0008800">
    <property type="term" value="F:beta-lactamase activity"/>
    <property type="evidence" value="ECO:0007669"/>
    <property type="project" value="InterPro"/>
</dbReference>
<dbReference type="AlphaFoldDB" id="A0A7X6RR68"/>
<proteinExistence type="predicted"/>
<dbReference type="PANTHER" id="PTHR35333">
    <property type="entry name" value="BETA-LACTAMASE"/>
    <property type="match status" value="1"/>
</dbReference>
<dbReference type="InterPro" id="IPR000871">
    <property type="entry name" value="Beta-lactam_class-A"/>
</dbReference>
<evidence type="ECO:0000259" key="1">
    <source>
        <dbReference type="Pfam" id="PF13354"/>
    </source>
</evidence>
<gene>
    <name evidence="2" type="ORF">HGB44_17875</name>
</gene>
<keyword evidence="2" id="KW-0378">Hydrolase</keyword>
<name>A0A7X6RR68_9ACTN</name>
<dbReference type="GO" id="GO:0030655">
    <property type="term" value="P:beta-lactam antibiotic catabolic process"/>
    <property type="evidence" value="ECO:0007669"/>
    <property type="project" value="InterPro"/>
</dbReference>